<dbReference type="Proteomes" id="UP000292347">
    <property type="component" value="Unassembled WGS sequence"/>
</dbReference>
<evidence type="ECO:0000313" key="2">
    <source>
        <dbReference type="EMBL" id="RXZ35680.1"/>
    </source>
</evidence>
<dbReference type="EMBL" id="SDPT01000001">
    <property type="protein sequence ID" value="RXZ35680.1"/>
    <property type="molecule type" value="Genomic_DNA"/>
</dbReference>
<reference evidence="2 3" key="1">
    <citation type="submission" date="2019-01" db="EMBL/GenBank/DDBJ databases">
        <title>Sphingomonas mucosissima sp. nov. and Sphingomonas desiccabilis sp. nov., from biological soil crusts in the Colorado Plateau, USA.</title>
        <authorList>
            <person name="Zhu D."/>
        </authorList>
    </citation>
    <scope>NUCLEOTIDE SEQUENCE [LARGE SCALE GENOMIC DNA]</scope>
    <source>
        <strain evidence="2 3">CP1D</strain>
    </source>
</reference>
<accession>A0A4Q2J1T7</accession>
<keyword evidence="3" id="KW-1185">Reference proteome</keyword>
<sequence length="190" mass="21521">MSTTGSGTPSTHSKQPRFIAPSLFCYAQTTWRPRFGFRPVHASSPVGEERCTPRGNIRGAGVVLAPPAYRRNEEYEVHAEIARRRPWRRPGDDRPRRLRAGANRSRPACAGPAPAEPHDRADGHPHDHDDARQQLWQLGQPLGYAPGRADRGRQNDWYRHVRACQQRHRSYNAGTDSYTVRPGVTRRCTL</sequence>
<proteinExistence type="predicted"/>
<feature type="region of interest" description="Disordered" evidence="1">
    <location>
        <begin position="87"/>
        <end position="129"/>
    </location>
</feature>
<protein>
    <submittedName>
        <fullName evidence="2">Uncharacterized protein</fullName>
    </submittedName>
</protein>
<organism evidence="2 3">
    <name type="scientific">Sphingomonas desiccabilis</name>
    <dbReference type="NCBI Taxonomy" id="429134"/>
    <lineage>
        <taxon>Bacteria</taxon>
        <taxon>Pseudomonadati</taxon>
        <taxon>Pseudomonadota</taxon>
        <taxon>Alphaproteobacteria</taxon>
        <taxon>Sphingomonadales</taxon>
        <taxon>Sphingomonadaceae</taxon>
        <taxon>Sphingomonas</taxon>
    </lineage>
</organism>
<dbReference type="OrthoDB" id="8117189at2"/>
<feature type="compositionally biased region" description="Basic and acidic residues" evidence="1">
    <location>
        <begin position="116"/>
        <end position="129"/>
    </location>
</feature>
<evidence type="ECO:0000256" key="1">
    <source>
        <dbReference type="SAM" id="MobiDB-lite"/>
    </source>
</evidence>
<comment type="caution">
    <text evidence="2">The sequence shown here is derived from an EMBL/GenBank/DDBJ whole genome shotgun (WGS) entry which is preliminary data.</text>
</comment>
<evidence type="ECO:0000313" key="3">
    <source>
        <dbReference type="Proteomes" id="UP000292347"/>
    </source>
</evidence>
<dbReference type="AlphaFoldDB" id="A0A4Q2J1T7"/>
<name>A0A4Q2J1T7_9SPHN</name>
<gene>
    <name evidence="2" type="ORF">EO081_04985</name>
</gene>